<proteinExistence type="predicted"/>
<dbReference type="Proteomes" id="UP000523545">
    <property type="component" value="Unassembled WGS sequence"/>
</dbReference>
<protein>
    <submittedName>
        <fullName evidence="1">Uncharacterized protein</fullName>
    </submittedName>
</protein>
<dbReference type="EMBL" id="JACCHK010000001">
    <property type="protein sequence ID" value="NYH44145.1"/>
    <property type="molecule type" value="Genomic_DNA"/>
</dbReference>
<evidence type="ECO:0000313" key="1">
    <source>
        <dbReference type="EMBL" id="NYH44145.1"/>
    </source>
</evidence>
<organism evidence="1 2">
    <name type="scientific">Micromonospora jinlongensis</name>
    <dbReference type="NCBI Taxonomy" id="1287877"/>
    <lineage>
        <taxon>Bacteria</taxon>
        <taxon>Bacillati</taxon>
        <taxon>Actinomycetota</taxon>
        <taxon>Actinomycetes</taxon>
        <taxon>Micromonosporales</taxon>
        <taxon>Micromonosporaceae</taxon>
        <taxon>Micromonospora</taxon>
    </lineage>
</organism>
<comment type="caution">
    <text evidence="1">The sequence shown here is derived from an EMBL/GenBank/DDBJ whole genome shotgun (WGS) entry which is preliminary data.</text>
</comment>
<sequence length="90" mass="9834">MYELLKVLGMTAMVIFTVIHRLGEKVGGLPVDNRWTTVDNRPAGAACGHASQLYPRFSTAKSPVDTLSELRRPGLSTVCTGAMKTMSYLF</sequence>
<name>A0A7Y9X5E6_9ACTN</name>
<evidence type="ECO:0000313" key="2">
    <source>
        <dbReference type="Proteomes" id="UP000523545"/>
    </source>
</evidence>
<reference evidence="1 2" key="1">
    <citation type="submission" date="2020-07" db="EMBL/GenBank/DDBJ databases">
        <title>Sequencing the genomes of 1000 actinobacteria strains.</title>
        <authorList>
            <person name="Klenk H.-P."/>
        </authorList>
    </citation>
    <scope>NUCLEOTIDE SEQUENCE [LARGE SCALE GENOMIC DNA]</scope>
    <source>
        <strain evidence="1 2">DSM 45876</strain>
    </source>
</reference>
<dbReference type="AlphaFoldDB" id="A0A7Y9X5E6"/>
<accession>A0A7Y9X5E6</accession>
<gene>
    <name evidence="1" type="ORF">HNR22_003872</name>
</gene>
<keyword evidence="2" id="KW-1185">Reference proteome</keyword>